<evidence type="ECO:0000313" key="3">
    <source>
        <dbReference type="EMBL" id="SHL78164.1"/>
    </source>
</evidence>
<evidence type="ECO:0000259" key="2">
    <source>
        <dbReference type="Pfam" id="PF09994"/>
    </source>
</evidence>
<dbReference type="PANTHER" id="PTHR33840">
    <property type="match status" value="1"/>
</dbReference>
<organism evidence="3 4">
    <name type="scientific">Flavobacterium saccharophilum</name>
    <dbReference type="NCBI Taxonomy" id="29534"/>
    <lineage>
        <taxon>Bacteria</taxon>
        <taxon>Pseudomonadati</taxon>
        <taxon>Bacteroidota</taxon>
        <taxon>Flavobacteriia</taxon>
        <taxon>Flavobacteriales</taxon>
        <taxon>Flavobacteriaceae</taxon>
        <taxon>Flavobacterium</taxon>
    </lineage>
</organism>
<keyword evidence="3" id="KW-0378">Hydrolase</keyword>
<dbReference type="STRING" id="29534.SAMN05444366_1535"/>
<dbReference type="GO" id="GO:0016787">
    <property type="term" value="F:hydrolase activity"/>
    <property type="evidence" value="ECO:0007669"/>
    <property type="project" value="UniProtKB-KW"/>
</dbReference>
<dbReference type="OrthoDB" id="4378831at2"/>
<dbReference type="AlphaFoldDB" id="A0A1M7DF87"/>
<name>A0A1M7DF87_9FLAO</name>
<dbReference type="Pfam" id="PF09994">
    <property type="entry name" value="T6SS_Tle1-like_cat"/>
    <property type="match status" value="1"/>
</dbReference>
<dbReference type="RefSeq" id="WP_072970977.1">
    <property type="nucleotide sequence ID" value="NZ_FRBY01000002.1"/>
</dbReference>
<sequence length="550" mass="63139">MSITRIIGGKLTKTATTGNIDIRATEGNVDFIAAQHNIWHGEQEGIIYHGYEPLHPADSLVNEISITLNIFFDGTQNNKTNTEEGKNYQASNHEDDSYTNDYSNVARGYDSIDAAIPFHEKIYVEGIATQDLEKDDVVPDVAIGMGSRGIVAKVTKACIMAGKKFKQKKYQDKKIDEIKVNVFGFSRGAAAARHFLHVGNSPAKLQLLDREYAYAIPPSVSDTNPDYIKIKRDEPLVNKHGYFAACLLDNDIRPKKINFNFVGLYDTVASHGVYHGNDVKDLHLDAVEKAYFVFQISADDEYRENFDLTDITSAGINGLEYTLPGVHSDIGGSYRDRAFERAVLYYKKESLYNEMIHNAKEEVSKFKEIVLREGWYKDYQIDAGSFPESFINPKKKKEKFENMEDTYYSVIGTRKMRNTYDKIPLKKMFFYSKQFGVIYNDNKLSKLHEIEDPFLQKIYNQLLNYIVACNNLRNSYVKQKSWDSEKYLTELRQISYLDYIDSQDLKTLRNEYLHWSVKANEFGLGSRESQAPSKEGALEHQYRKREIHHG</sequence>
<evidence type="ECO:0000256" key="1">
    <source>
        <dbReference type="SAM" id="MobiDB-lite"/>
    </source>
</evidence>
<evidence type="ECO:0000313" key="4">
    <source>
        <dbReference type="Proteomes" id="UP000184121"/>
    </source>
</evidence>
<protein>
    <submittedName>
        <fullName evidence="3">Uncharacterized alpha/beta hydrolase domain</fullName>
    </submittedName>
</protein>
<gene>
    <name evidence="3" type="ORF">SAMN05444366_1535</name>
</gene>
<dbReference type="EMBL" id="FRBY01000002">
    <property type="protein sequence ID" value="SHL78164.1"/>
    <property type="molecule type" value="Genomic_DNA"/>
</dbReference>
<reference evidence="4" key="1">
    <citation type="submission" date="2016-11" db="EMBL/GenBank/DDBJ databases">
        <authorList>
            <person name="Varghese N."/>
            <person name="Submissions S."/>
        </authorList>
    </citation>
    <scope>NUCLEOTIDE SEQUENCE [LARGE SCALE GENOMIC DNA]</scope>
    <source>
        <strain evidence="4">DSM 1811</strain>
    </source>
</reference>
<proteinExistence type="predicted"/>
<keyword evidence="4" id="KW-1185">Reference proteome</keyword>
<accession>A0A1M7DF87</accession>
<dbReference type="Proteomes" id="UP000184121">
    <property type="component" value="Unassembled WGS sequence"/>
</dbReference>
<feature type="domain" description="T6SS Phospholipase effector Tle1-like catalytic" evidence="2">
    <location>
        <begin position="68"/>
        <end position="338"/>
    </location>
</feature>
<feature type="region of interest" description="Disordered" evidence="1">
    <location>
        <begin position="526"/>
        <end position="550"/>
    </location>
</feature>
<dbReference type="InterPro" id="IPR018712">
    <property type="entry name" value="Tle1-like_cat"/>
</dbReference>
<dbReference type="PANTHER" id="PTHR33840:SF1">
    <property type="entry name" value="TLE1 PHOSPHOLIPASE DOMAIN-CONTAINING PROTEIN"/>
    <property type="match status" value="1"/>
</dbReference>